<dbReference type="AlphaFoldDB" id="A0A7V3RIU2"/>
<sequence length="551" mass="60607">MIHLLTFLLIGQLDHFGFDNITSPKTAGVYFQITVYALNSAGQPVPYNGSARIYIPNISYPGVSPDTTVYFNGNSSWQGNIMVSIAGDNITLKCEGEGKVGTSNPFQVIPNSPYRLLAILPGQNYAPGSQSGRTGTPSSQQAGSFFDFTIYLTDRWSNRITSTDDSVLCSSSDGFSPIKGLRLNNGIANINYAFRTATTQKFFIHDVTNSSIKPDTSSNLYVYPGPYNRLLVLLPGENHLPGDTTSNTAYTPGKSGIPSEQYVLEDFNIMVYATDSMWNKTGVSGYSIGLSGSSGFSNPSPQNLQNGVAQFTANFSTSGEKFLIARDLNNNFISYDNFLRVVARASNFDIVVNPDTISPGEIAHLNVTVYDRNNDPIGGKWVNFSVVGGHGYIIPQYDTVQTNNQGFCQSQFTITSGYFNELDSIEIKADNYAETTTVYVIIPDSSVMEGNIVAYPNPFGKINQPYTRFVYFLQQNCNIIFSIYDAFGNCVHHEEIPAGQNGARMGINHLIWDGKNDKGHKVASGVYYVLIKGYFHTNVFLEKRIMVGVIW</sequence>
<name>A0A7V3RIU2_UNCW3</name>
<proteinExistence type="predicted"/>
<evidence type="ECO:0008006" key="2">
    <source>
        <dbReference type="Google" id="ProtNLM"/>
    </source>
</evidence>
<accession>A0A7V3RIU2</accession>
<evidence type="ECO:0000313" key="1">
    <source>
        <dbReference type="EMBL" id="HGE78801.1"/>
    </source>
</evidence>
<dbReference type="Gene3D" id="2.60.40.10">
    <property type="entry name" value="Immunoglobulins"/>
    <property type="match status" value="1"/>
</dbReference>
<comment type="caution">
    <text evidence="1">The sequence shown here is derived from an EMBL/GenBank/DDBJ whole genome shotgun (WGS) entry which is preliminary data.</text>
</comment>
<organism evidence="1">
    <name type="scientific">candidate division WOR-3 bacterium</name>
    <dbReference type="NCBI Taxonomy" id="2052148"/>
    <lineage>
        <taxon>Bacteria</taxon>
        <taxon>Bacteria division WOR-3</taxon>
    </lineage>
</organism>
<dbReference type="SUPFAM" id="SSF49373">
    <property type="entry name" value="Invasin/intimin cell-adhesion fragments"/>
    <property type="match status" value="1"/>
</dbReference>
<dbReference type="InterPro" id="IPR013783">
    <property type="entry name" value="Ig-like_fold"/>
</dbReference>
<reference evidence="1" key="1">
    <citation type="journal article" date="2020" name="mSystems">
        <title>Genome- and Community-Level Interaction Insights into Carbon Utilization and Element Cycling Functions of Hydrothermarchaeota in Hydrothermal Sediment.</title>
        <authorList>
            <person name="Zhou Z."/>
            <person name="Liu Y."/>
            <person name="Xu W."/>
            <person name="Pan J."/>
            <person name="Luo Z.H."/>
            <person name="Li M."/>
        </authorList>
    </citation>
    <scope>NUCLEOTIDE SEQUENCE [LARGE SCALE GENOMIC DNA]</scope>
    <source>
        <strain evidence="1">SpSt-961</strain>
    </source>
</reference>
<dbReference type="EMBL" id="DTOZ01000180">
    <property type="protein sequence ID" value="HGE78801.1"/>
    <property type="molecule type" value="Genomic_DNA"/>
</dbReference>
<protein>
    <recommendedName>
        <fullName evidence="2">FlgD Ig-like domain-containing protein</fullName>
    </recommendedName>
</protein>
<gene>
    <name evidence="1" type="ORF">ENX68_07395</name>
</gene>
<dbReference type="InterPro" id="IPR008964">
    <property type="entry name" value="Invasin/intimin_cell_adhesion"/>
</dbReference>
<dbReference type="Gene3D" id="2.60.40.4070">
    <property type="match status" value="1"/>
</dbReference>